<evidence type="ECO:0000256" key="8">
    <source>
        <dbReference type="ARBA" id="ARBA00023170"/>
    </source>
</evidence>
<dbReference type="EnsemblMetazoa" id="GBRI011894-RA">
    <property type="protein sequence ID" value="GBRI011894-PA"/>
    <property type="gene ID" value="GBRI011894"/>
</dbReference>
<evidence type="ECO:0000256" key="2">
    <source>
        <dbReference type="ARBA" id="ARBA00022475"/>
    </source>
</evidence>
<keyword evidence="8" id="KW-0675">Receptor</keyword>
<keyword evidence="7" id="KW-0472">Membrane</keyword>
<proteinExistence type="predicted"/>
<dbReference type="InterPro" id="IPR004117">
    <property type="entry name" value="7tm6_olfct_rcpt"/>
</dbReference>
<keyword evidence="3" id="KW-0716">Sensory transduction</keyword>
<dbReference type="GO" id="GO:0004984">
    <property type="term" value="F:olfactory receptor activity"/>
    <property type="evidence" value="ECO:0007669"/>
    <property type="project" value="InterPro"/>
</dbReference>
<evidence type="ECO:0000256" key="5">
    <source>
        <dbReference type="ARBA" id="ARBA00022725"/>
    </source>
</evidence>
<keyword evidence="2" id="KW-1003">Cell membrane</keyword>
<dbReference type="AlphaFoldDB" id="A0A1A9WA40"/>
<name>A0A1A9WA40_9MUSC</name>
<dbReference type="PANTHER" id="PTHR21137:SF40">
    <property type="entry name" value="ODORANT RECEPTOR 56A"/>
    <property type="match status" value="1"/>
</dbReference>
<evidence type="ECO:0008006" key="12">
    <source>
        <dbReference type="Google" id="ProtNLM"/>
    </source>
</evidence>
<protein>
    <recommendedName>
        <fullName evidence="12">Odorant receptor</fullName>
    </recommendedName>
</protein>
<dbReference type="GO" id="GO:0005886">
    <property type="term" value="C:plasma membrane"/>
    <property type="evidence" value="ECO:0007669"/>
    <property type="project" value="UniProtKB-SubCell"/>
</dbReference>
<dbReference type="GO" id="GO:0007165">
    <property type="term" value="P:signal transduction"/>
    <property type="evidence" value="ECO:0007669"/>
    <property type="project" value="UniProtKB-KW"/>
</dbReference>
<dbReference type="VEuPathDB" id="VectorBase:GBRI011894"/>
<evidence type="ECO:0000256" key="1">
    <source>
        <dbReference type="ARBA" id="ARBA00004651"/>
    </source>
</evidence>
<dbReference type="Proteomes" id="UP000091820">
    <property type="component" value="Unassembled WGS sequence"/>
</dbReference>
<sequence length="75" mass="8819">FKFLSQNDDLCFAIYSSNWYDYPLIVQKSIRLIMMDSMKPLIMKAILVELNLKTFIDVVRGAYSYFSILRNANLD</sequence>
<reference evidence="10" key="2">
    <citation type="submission" date="2020-05" db="UniProtKB">
        <authorList>
            <consortium name="EnsemblMetazoa"/>
        </authorList>
    </citation>
    <scope>IDENTIFICATION</scope>
    <source>
        <strain evidence="10">IAEA</strain>
    </source>
</reference>
<evidence type="ECO:0000256" key="3">
    <source>
        <dbReference type="ARBA" id="ARBA00022606"/>
    </source>
</evidence>
<evidence type="ECO:0000256" key="9">
    <source>
        <dbReference type="ARBA" id="ARBA00023224"/>
    </source>
</evidence>
<keyword evidence="9" id="KW-0807">Transducer</keyword>
<keyword evidence="5" id="KW-0552">Olfaction</keyword>
<dbReference type="PANTHER" id="PTHR21137">
    <property type="entry name" value="ODORANT RECEPTOR"/>
    <property type="match status" value="1"/>
</dbReference>
<reference evidence="11" key="1">
    <citation type="submission" date="2014-03" db="EMBL/GenBank/DDBJ databases">
        <authorList>
            <person name="Aksoy S."/>
            <person name="Warren W."/>
            <person name="Wilson R.K."/>
        </authorList>
    </citation>
    <scope>NUCLEOTIDE SEQUENCE [LARGE SCALE GENOMIC DNA]</scope>
    <source>
        <strain evidence="11">IAEA</strain>
    </source>
</reference>
<dbReference type="GO" id="GO:0005549">
    <property type="term" value="F:odorant binding"/>
    <property type="evidence" value="ECO:0007669"/>
    <property type="project" value="InterPro"/>
</dbReference>
<keyword evidence="6" id="KW-1133">Transmembrane helix</keyword>
<evidence type="ECO:0000313" key="10">
    <source>
        <dbReference type="EnsemblMetazoa" id="GBRI011894-PA"/>
    </source>
</evidence>
<evidence type="ECO:0000256" key="6">
    <source>
        <dbReference type="ARBA" id="ARBA00022989"/>
    </source>
</evidence>
<accession>A0A1A9WA40</accession>
<comment type="subcellular location">
    <subcellularLocation>
        <location evidence="1">Cell membrane</location>
        <topology evidence="1">Multi-pass membrane protein</topology>
    </subcellularLocation>
</comment>
<evidence type="ECO:0000313" key="11">
    <source>
        <dbReference type="Proteomes" id="UP000091820"/>
    </source>
</evidence>
<keyword evidence="4" id="KW-0812">Transmembrane</keyword>
<dbReference type="Pfam" id="PF02949">
    <property type="entry name" value="7tm_6"/>
    <property type="match status" value="1"/>
</dbReference>
<evidence type="ECO:0000256" key="4">
    <source>
        <dbReference type="ARBA" id="ARBA00022692"/>
    </source>
</evidence>
<keyword evidence="11" id="KW-1185">Reference proteome</keyword>
<evidence type="ECO:0000256" key="7">
    <source>
        <dbReference type="ARBA" id="ARBA00023136"/>
    </source>
</evidence>
<organism evidence="10 11">
    <name type="scientific">Glossina brevipalpis</name>
    <dbReference type="NCBI Taxonomy" id="37001"/>
    <lineage>
        <taxon>Eukaryota</taxon>
        <taxon>Metazoa</taxon>
        <taxon>Ecdysozoa</taxon>
        <taxon>Arthropoda</taxon>
        <taxon>Hexapoda</taxon>
        <taxon>Insecta</taxon>
        <taxon>Pterygota</taxon>
        <taxon>Neoptera</taxon>
        <taxon>Endopterygota</taxon>
        <taxon>Diptera</taxon>
        <taxon>Brachycera</taxon>
        <taxon>Muscomorpha</taxon>
        <taxon>Hippoboscoidea</taxon>
        <taxon>Glossinidae</taxon>
        <taxon>Glossina</taxon>
    </lineage>
</organism>